<evidence type="ECO:0000256" key="2">
    <source>
        <dbReference type="ARBA" id="ARBA00009747"/>
    </source>
</evidence>
<evidence type="ECO:0000256" key="6">
    <source>
        <dbReference type="ARBA" id="ARBA00022741"/>
    </source>
</evidence>
<dbReference type="Proteomes" id="UP000280825">
    <property type="component" value="Unassembled WGS sequence"/>
</dbReference>
<evidence type="ECO:0008006" key="11">
    <source>
        <dbReference type="Google" id="ProtNLM"/>
    </source>
</evidence>
<keyword evidence="4" id="KW-0548">Nucleotidyltransferase</keyword>
<reference evidence="9 10" key="1">
    <citation type="submission" date="2018-12" db="EMBL/GenBank/DDBJ databases">
        <title>Flavobacterium sp. nov., isolated from glacier ice.</title>
        <authorList>
            <person name="Liu Q."/>
            <person name="Xin Y.-H."/>
        </authorList>
    </citation>
    <scope>NUCLEOTIDE SEQUENCE [LARGE SCALE GENOMIC DNA]</scope>
    <source>
        <strain evidence="9 10">RB1N8</strain>
    </source>
</reference>
<keyword evidence="10" id="KW-1185">Reference proteome</keyword>
<dbReference type="AlphaFoldDB" id="A0A432CML5"/>
<evidence type="ECO:0000256" key="3">
    <source>
        <dbReference type="ARBA" id="ARBA00022679"/>
    </source>
</evidence>
<comment type="cofactor">
    <cofactor evidence="1">
        <name>Mg(2+)</name>
        <dbReference type="ChEBI" id="CHEBI:18420"/>
    </cofactor>
</comment>
<comment type="similarity">
    <text evidence="2">Belongs to the SELO family.</text>
</comment>
<sequence>MLTSDGKRWEIQTKGSGKTSFSRMGDGKAVIRSSVREYLCSETMYGLGIPASRVILWLSLYDQRLKRELSDEMKRQMEMKRVNPKYVLRNYIAQEIIEEVEKGGNEKLKKWLEILYSPFAEHPEYESYSKPTPTEKKIIVFPVHLKFLQKNKIV</sequence>
<organism evidence="9 10">
    <name type="scientific">Flavobacterium bomense</name>
    <dbReference type="NCBI Taxonomy" id="2497483"/>
    <lineage>
        <taxon>Bacteria</taxon>
        <taxon>Pseudomonadati</taxon>
        <taxon>Bacteroidota</taxon>
        <taxon>Flavobacteriia</taxon>
        <taxon>Flavobacteriales</taxon>
        <taxon>Flavobacteriaceae</taxon>
        <taxon>Flavobacterium</taxon>
    </lineage>
</organism>
<dbReference type="GO" id="GO:0005524">
    <property type="term" value="F:ATP binding"/>
    <property type="evidence" value="ECO:0007669"/>
    <property type="project" value="UniProtKB-KW"/>
</dbReference>
<dbReference type="GO" id="GO:0070733">
    <property type="term" value="F:AMPylase activity"/>
    <property type="evidence" value="ECO:0007669"/>
    <property type="project" value="TreeGrafter"/>
</dbReference>
<protein>
    <recommendedName>
        <fullName evidence="11">Selenoprotein O</fullName>
    </recommendedName>
</protein>
<evidence type="ECO:0000256" key="1">
    <source>
        <dbReference type="ARBA" id="ARBA00001946"/>
    </source>
</evidence>
<dbReference type="GO" id="GO:0046872">
    <property type="term" value="F:metal ion binding"/>
    <property type="evidence" value="ECO:0007669"/>
    <property type="project" value="UniProtKB-KW"/>
</dbReference>
<name>A0A432CML5_9FLAO</name>
<evidence type="ECO:0000256" key="8">
    <source>
        <dbReference type="ARBA" id="ARBA00022842"/>
    </source>
</evidence>
<accession>A0A432CML5</accession>
<dbReference type="InterPro" id="IPR003846">
    <property type="entry name" value="SelO"/>
</dbReference>
<keyword evidence="6" id="KW-0547">Nucleotide-binding</keyword>
<keyword evidence="5" id="KW-0479">Metal-binding</keyword>
<keyword evidence="3" id="KW-0808">Transferase</keyword>
<dbReference type="PANTHER" id="PTHR32057">
    <property type="entry name" value="PROTEIN ADENYLYLTRANSFERASE SELO, MITOCHONDRIAL"/>
    <property type="match status" value="1"/>
</dbReference>
<evidence type="ECO:0000256" key="4">
    <source>
        <dbReference type="ARBA" id="ARBA00022695"/>
    </source>
</evidence>
<proteinExistence type="inferred from homology"/>
<evidence type="ECO:0000313" key="9">
    <source>
        <dbReference type="EMBL" id="RTZ04864.1"/>
    </source>
</evidence>
<evidence type="ECO:0000256" key="7">
    <source>
        <dbReference type="ARBA" id="ARBA00022840"/>
    </source>
</evidence>
<keyword evidence="7" id="KW-0067">ATP-binding</keyword>
<gene>
    <name evidence="9" type="ORF">EKL98_07935</name>
</gene>
<comment type="caution">
    <text evidence="9">The sequence shown here is derived from an EMBL/GenBank/DDBJ whole genome shotgun (WGS) entry which is preliminary data.</text>
</comment>
<dbReference type="PANTHER" id="PTHR32057:SF14">
    <property type="entry name" value="PROTEIN ADENYLYLTRANSFERASE SELO, MITOCHONDRIAL"/>
    <property type="match status" value="1"/>
</dbReference>
<dbReference type="Pfam" id="PF02696">
    <property type="entry name" value="SelO"/>
    <property type="match status" value="1"/>
</dbReference>
<evidence type="ECO:0000313" key="10">
    <source>
        <dbReference type="Proteomes" id="UP000280825"/>
    </source>
</evidence>
<keyword evidence="8" id="KW-0460">Magnesium</keyword>
<dbReference type="EMBL" id="RYDJ01000007">
    <property type="protein sequence ID" value="RTZ04864.1"/>
    <property type="molecule type" value="Genomic_DNA"/>
</dbReference>
<evidence type="ECO:0000256" key="5">
    <source>
        <dbReference type="ARBA" id="ARBA00022723"/>
    </source>
</evidence>